<dbReference type="Proteomes" id="UP000295293">
    <property type="component" value="Unassembled WGS sequence"/>
</dbReference>
<protein>
    <submittedName>
        <fullName evidence="1">Uncharacterized protein</fullName>
    </submittedName>
</protein>
<dbReference type="EMBL" id="SNZH01000014">
    <property type="protein sequence ID" value="TDR39951.1"/>
    <property type="molecule type" value="Genomic_DNA"/>
</dbReference>
<name>A0A4R6YPY2_9GAMM</name>
<organism evidence="1 2">
    <name type="scientific">Tahibacter aquaticus</name>
    <dbReference type="NCBI Taxonomy" id="520092"/>
    <lineage>
        <taxon>Bacteria</taxon>
        <taxon>Pseudomonadati</taxon>
        <taxon>Pseudomonadota</taxon>
        <taxon>Gammaproteobacteria</taxon>
        <taxon>Lysobacterales</taxon>
        <taxon>Rhodanobacteraceae</taxon>
        <taxon>Tahibacter</taxon>
    </lineage>
</organism>
<evidence type="ECO:0000313" key="2">
    <source>
        <dbReference type="Proteomes" id="UP000295293"/>
    </source>
</evidence>
<comment type="caution">
    <text evidence="1">The sequence shown here is derived from an EMBL/GenBank/DDBJ whole genome shotgun (WGS) entry which is preliminary data.</text>
</comment>
<keyword evidence="2" id="KW-1185">Reference proteome</keyword>
<sequence>MESVVYADAGYTGADKGAARKGLDCGRSRASVVVKVIPEGREEQAIQKAEKRKASFPLCLGSQDKINDLLAHSSCYSACSYRS</sequence>
<reference evidence="1 2" key="1">
    <citation type="submission" date="2019-03" db="EMBL/GenBank/DDBJ databases">
        <title>Genomic Encyclopedia of Type Strains, Phase IV (KMG-IV): sequencing the most valuable type-strain genomes for metagenomic binning, comparative biology and taxonomic classification.</title>
        <authorList>
            <person name="Goeker M."/>
        </authorList>
    </citation>
    <scope>NUCLEOTIDE SEQUENCE [LARGE SCALE GENOMIC DNA]</scope>
    <source>
        <strain evidence="1 2">DSM 21667</strain>
    </source>
</reference>
<proteinExistence type="predicted"/>
<evidence type="ECO:0000313" key="1">
    <source>
        <dbReference type="EMBL" id="TDR39951.1"/>
    </source>
</evidence>
<accession>A0A4R6YPY2</accession>
<dbReference type="AlphaFoldDB" id="A0A4R6YPY2"/>
<gene>
    <name evidence="1" type="ORF">DFR29_1142</name>
</gene>